<reference evidence="3" key="1">
    <citation type="journal article" date="2015" name="Nature">
        <title>Complex archaea that bridge the gap between prokaryotes and eukaryotes.</title>
        <authorList>
            <person name="Spang A."/>
            <person name="Saw J.H."/>
            <person name="Jorgensen S.L."/>
            <person name="Zaremba-Niedzwiedzka K."/>
            <person name="Martijn J."/>
            <person name="Lind A.E."/>
            <person name="van Eijk R."/>
            <person name="Schleper C."/>
            <person name="Guy L."/>
            <person name="Ettema T.J."/>
        </authorList>
    </citation>
    <scope>NUCLEOTIDE SEQUENCE</scope>
</reference>
<accession>A0A0F9J4S3</accession>
<organism evidence="3">
    <name type="scientific">marine sediment metagenome</name>
    <dbReference type="NCBI Taxonomy" id="412755"/>
    <lineage>
        <taxon>unclassified sequences</taxon>
        <taxon>metagenomes</taxon>
        <taxon>ecological metagenomes</taxon>
    </lineage>
</organism>
<dbReference type="AlphaFoldDB" id="A0A0F9J4S3"/>
<protein>
    <recommendedName>
        <fullName evidence="2">BT-1020-like structural beta-sandwich domain-containing protein</fullName>
    </recommendedName>
</protein>
<proteinExistence type="predicted"/>
<dbReference type="Pfam" id="PF22585">
    <property type="entry name" value="Sialidase-like_CBM"/>
    <property type="match status" value="1"/>
</dbReference>
<feature type="transmembrane region" description="Helical" evidence="1">
    <location>
        <begin position="12"/>
        <end position="36"/>
    </location>
</feature>
<dbReference type="EMBL" id="LAZR01010843">
    <property type="protein sequence ID" value="KKM64739.1"/>
    <property type="molecule type" value="Genomic_DNA"/>
</dbReference>
<evidence type="ECO:0000259" key="2">
    <source>
        <dbReference type="Pfam" id="PF22585"/>
    </source>
</evidence>
<feature type="domain" description="BT-1020-like structural beta-sandwich" evidence="2">
    <location>
        <begin position="112"/>
        <end position="226"/>
    </location>
</feature>
<evidence type="ECO:0000313" key="3">
    <source>
        <dbReference type="EMBL" id="KKM64739.1"/>
    </source>
</evidence>
<evidence type="ECO:0000256" key="1">
    <source>
        <dbReference type="SAM" id="Phobius"/>
    </source>
</evidence>
<sequence>MKIHKSPKIKNLIILILILTIVFNITVFSGLITYNFTKAEHPEKRYEIYNPKISGQEINITTPENKTYFEPMNGYYPATYGFENDLVGNNPDNWIVEESGGTVNIISNLNGHKNIVEIHDISSVSTTQAENKFSNTVTGIIEFWIRLNATDKGVNIWIGDEEGPNNIWIDAVRLFFEPDGWIKYQDSIMNNIMTYNADYWYHIRVDFNCSSQTFDLYIDNELKVNDGGMGGDASHLDTINFNTYTPSDDYYVYFDAVGYSWDPNYAIGDNLNEGLLVSFENNTNLNWIGYSLDGLANKTIIGNTTISFPTSDGSHTIQIIGNDTSGIIYQSEVRHFRTQIFHIITPENKTYIEPMSGYFPATNGFENEKSGITGTSINFVDYYDADPSCYAQIQSLYYAHKNVLELRDDNTGSTQDVGIVNAISTKQDYGTIEFWVSTDDASKVTVWTVTDDYPATLFMWRLRIDGDLWMSQDSTGWVTLSGDSPLDNTWHHIRIDFRDNITTGYMGLLNNYYRITIDGVGRGSYQFVHNNAQSGYFSIASKGTDGGYSSFTDAIGYSWDPNYNIGDNLKEGLLVSFENNTNLNWIGYSLDGLANKTIIGNTTISFPTSDGSHTIQLFGNDSLDAKYESDVKYFTINTPPTIAINSPSDDEYFGNISPNFNVSVIDLDLNSTWYTLDGGIINITFNGLTGTIDQTEWDKLSSGTIFIRFYANDSWGLVGYAEITVQKNIEVPIITINSPNSGWFFGKNPPTFDISVNELNLSTMWYTLDGGLTNTTFLSFTGTIDQTEWDKLSSGTIFIRFYVNDSWGLVGYAEITVQKDIDVPIITINSPNSGWFFGEIPPTFDISVNELNLGTMWYTLDGGLTNTTFLSFTGTIDQTEWDKLSSGTIFISFYANDSWGLVGYAEITVQKDIDIPLIIIISPLFNEELAHPPGYSISIDDPNLDA</sequence>
<keyword evidence="1" id="KW-0812">Transmembrane</keyword>
<feature type="non-terminal residue" evidence="3">
    <location>
        <position position="946"/>
    </location>
</feature>
<keyword evidence="1" id="KW-0472">Membrane</keyword>
<comment type="caution">
    <text evidence="3">The sequence shown here is derived from an EMBL/GenBank/DDBJ whole genome shotgun (WGS) entry which is preliminary data.</text>
</comment>
<name>A0A0F9J4S3_9ZZZZ</name>
<gene>
    <name evidence="3" type="ORF">LCGC14_1498340</name>
</gene>
<keyword evidence="1" id="KW-1133">Transmembrane helix</keyword>
<dbReference type="InterPro" id="IPR054490">
    <property type="entry name" value="BT_1020-like_b-sandwich_1"/>
</dbReference>